<accession>A0A365TL46</accession>
<evidence type="ECO:0000313" key="1">
    <source>
        <dbReference type="EMBL" id="RBI65771.1"/>
    </source>
</evidence>
<proteinExistence type="predicted"/>
<dbReference type="OrthoDB" id="5785094at2"/>
<gene>
    <name evidence="1" type="ORF">DQ400_16935</name>
</gene>
<dbReference type="AlphaFoldDB" id="A0A365TL46"/>
<name>A0A365TL46_9GAMM</name>
<organism evidence="1 2">
    <name type="scientific">Vreelandella sulfidaeris</name>
    <dbReference type="NCBI Taxonomy" id="115553"/>
    <lineage>
        <taxon>Bacteria</taxon>
        <taxon>Pseudomonadati</taxon>
        <taxon>Pseudomonadota</taxon>
        <taxon>Gammaproteobacteria</taxon>
        <taxon>Oceanospirillales</taxon>
        <taxon>Halomonadaceae</taxon>
        <taxon>Vreelandella</taxon>
    </lineage>
</organism>
<comment type="caution">
    <text evidence="1">The sequence shown here is derived from an EMBL/GenBank/DDBJ whole genome shotgun (WGS) entry which is preliminary data.</text>
</comment>
<dbReference type="PROSITE" id="PS51257">
    <property type="entry name" value="PROKAR_LIPOPROTEIN"/>
    <property type="match status" value="1"/>
</dbReference>
<reference evidence="2" key="1">
    <citation type="submission" date="2018-06" db="EMBL/GenBank/DDBJ databases">
        <title>Whole genome sequencing of four bacterial strains from South Shetland trench revealing bio-synthetic gene clusters.</title>
        <authorList>
            <person name="Abdel-Mageed W.M."/>
            <person name="Lehri B."/>
            <person name="Jarmusch S."/>
            <person name="Miranda K."/>
            <person name="Goodfellow M."/>
            <person name="Jaspars M."/>
            <person name="Karlyshev A.V."/>
        </authorList>
    </citation>
    <scope>NUCLEOTIDE SEQUENCE [LARGE SCALE GENOMIC DNA]</scope>
    <source>
        <strain evidence="2">SST4</strain>
    </source>
</reference>
<sequence length="190" mass="20761">MQRSGVLIWAVCIGMGGSLLLAGCASEQRPTPTPNQAVAEAPPNTVQPALGTATNSSAPVIAMTSDWVPPLFVSPEEEASYYVSRLADQRFVASYGDRDNPRPWYIAAERLGEIGLPAIPLLFSRLDTSDAYEQMLVLYALQLATQDPQLMVRTGSEYVQLGSVLDPARNAENVATARQWWQKHAEQVTR</sequence>
<dbReference type="EMBL" id="QNTU01000014">
    <property type="protein sequence ID" value="RBI65771.1"/>
    <property type="molecule type" value="Genomic_DNA"/>
</dbReference>
<keyword evidence="2" id="KW-1185">Reference proteome</keyword>
<protein>
    <submittedName>
        <fullName evidence="1">Uncharacterized protein</fullName>
    </submittedName>
</protein>
<dbReference type="Proteomes" id="UP000252204">
    <property type="component" value="Unassembled WGS sequence"/>
</dbReference>
<dbReference type="RefSeq" id="WP_113270853.1">
    <property type="nucleotide sequence ID" value="NZ_QNTU01000014.1"/>
</dbReference>
<evidence type="ECO:0000313" key="2">
    <source>
        <dbReference type="Proteomes" id="UP000252204"/>
    </source>
</evidence>